<dbReference type="PROSITE" id="PS51194">
    <property type="entry name" value="HELICASE_CTER"/>
    <property type="match status" value="1"/>
</dbReference>
<proteinExistence type="inferred from homology"/>
<dbReference type="InterPro" id="IPR027417">
    <property type="entry name" value="P-loop_NTPase"/>
</dbReference>
<evidence type="ECO:0000256" key="3">
    <source>
        <dbReference type="ARBA" id="ARBA00034808"/>
    </source>
</evidence>
<dbReference type="Pfam" id="PF00271">
    <property type="entry name" value="Helicase_C"/>
    <property type="match status" value="1"/>
</dbReference>
<protein>
    <recommendedName>
        <fullName evidence="3">DNA 3'-5' helicase</fullName>
        <ecNumber evidence="3">5.6.2.4</ecNumber>
    </recommendedName>
</protein>
<comment type="catalytic activity">
    <reaction evidence="2">
        <text>Couples ATP hydrolysis with the unwinding of duplex DNA by translocating in the 3'-5' direction.</text>
        <dbReference type="EC" id="5.6.2.4"/>
    </reaction>
</comment>
<comment type="similarity">
    <text evidence="1">Belongs to the helicase family. RecQ subfamily.</text>
</comment>
<dbReference type="AlphaFoldDB" id="A0A0B6YIQ7"/>
<evidence type="ECO:0000259" key="5">
    <source>
        <dbReference type="PROSITE" id="PS51194"/>
    </source>
</evidence>
<name>A0A0B6YIQ7_9EUPU</name>
<evidence type="ECO:0000313" key="6">
    <source>
        <dbReference type="EMBL" id="CEK56077.1"/>
    </source>
</evidence>
<dbReference type="PANTHER" id="PTHR13710:SF152">
    <property type="entry name" value="ATP-DEPENDENT DNA HELICASE Q5"/>
    <property type="match status" value="1"/>
</dbReference>
<dbReference type="GO" id="GO:0000724">
    <property type="term" value="P:double-strand break repair via homologous recombination"/>
    <property type="evidence" value="ECO:0007669"/>
    <property type="project" value="TreeGrafter"/>
</dbReference>
<dbReference type="EC" id="5.6.2.4" evidence="3"/>
<dbReference type="EMBL" id="HACG01009212">
    <property type="protein sequence ID" value="CEK56077.1"/>
    <property type="molecule type" value="Transcribed_RNA"/>
</dbReference>
<feature type="non-terminal residue" evidence="6">
    <location>
        <position position="205"/>
    </location>
</feature>
<evidence type="ECO:0000256" key="2">
    <source>
        <dbReference type="ARBA" id="ARBA00034617"/>
    </source>
</evidence>
<reference evidence="6" key="1">
    <citation type="submission" date="2014-12" db="EMBL/GenBank/DDBJ databases">
        <title>Insight into the proteome of Arion vulgaris.</title>
        <authorList>
            <person name="Aradska J."/>
            <person name="Bulat T."/>
            <person name="Smidak R."/>
            <person name="Sarate P."/>
            <person name="Gangsoo J."/>
            <person name="Sialana F."/>
            <person name="Bilban M."/>
            <person name="Lubec G."/>
        </authorList>
    </citation>
    <scope>NUCLEOTIDE SEQUENCE</scope>
    <source>
        <tissue evidence="6">Skin</tissue>
    </source>
</reference>
<gene>
    <name evidence="6" type="primary">ORF26733</name>
</gene>
<accession>A0A0B6YIQ7</accession>
<evidence type="ECO:0000256" key="1">
    <source>
        <dbReference type="ARBA" id="ARBA00005446"/>
    </source>
</evidence>
<dbReference type="GO" id="GO:0043138">
    <property type="term" value="F:3'-5' DNA helicase activity"/>
    <property type="evidence" value="ECO:0007669"/>
    <property type="project" value="UniProtKB-EC"/>
</dbReference>
<feature type="domain" description="Helicase C-terminal" evidence="5">
    <location>
        <begin position="1"/>
        <end position="89"/>
    </location>
</feature>
<dbReference type="InterPro" id="IPR032284">
    <property type="entry name" value="RecQ_Zn-bd"/>
</dbReference>
<dbReference type="GO" id="GO:0005694">
    <property type="term" value="C:chromosome"/>
    <property type="evidence" value="ECO:0007669"/>
    <property type="project" value="TreeGrafter"/>
</dbReference>
<evidence type="ECO:0000256" key="4">
    <source>
        <dbReference type="SAM" id="MobiDB-lite"/>
    </source>
</evidence>
<dbReference type="Pfam" id="PF16124">
    <property type="entry name" value="RecQ_Zn_bind"/>
    <property type="match status" value="1"/>
</dbReference>
<organism evidence="6">
    <name type="scientific">Arion vulgaris</name>
    <dbReference type="NCBI Taxonomy" id="1028688"/>
    <lineage>
        <taxon>Eukaryota</taxon>
        <taxon>Metazoa</taxon>
        <taxon>Spiralia</taxon>
        <taxon>Lophotrochozoa</taxon>
        <taxon>Mollusca</taxon>
        <taxon>Gastropoda</taxon>
        <taxon>Heterobranchia</taxon>
        <taxon>Euthyneura</taxon>
        <taxon>Panpulmonata</taxon>
        <taxon>Eupulmonata</taxon>
        <taxon>Stylommatophora</taxon>
        <taxon>Helicina</taxon>
        <taxon>Arionoidea</taxon>
        <taxon>Arionidae</taxon>
        <taxon>Arion</taxon>
    </lineage>
</organism>
<dbReference type="SUPFAM" id="SSF52540">
    <property type="entry name" value="P-loop containing nucleoside triphosphate hydrolases"/>
    <property type="match status" value="1"/>
</dbReference>
<dbReference type="GO" id="GO:0005737">
    <property type="term" value="C:cytoplasm"/>
    <property type="evidence" value="ECO:0007669"/>
    <property type="project" value="TreeGrafter"/>
</dbReference>
<dbReference type="Gene3D" id="3.40.50.300">
    <property type="entry name" value="P-loop containing nucleotide triphosphate hydrolases"/>
    <property type="match status" value="1"/>
</dbReference>
<dbReference type="GO" id="GO:0005634">
    <property type="term" value="C:nucleus"/>
    <property type="evidence" value="ECO:0007669"/>
    <property type="project" value="TreeGrafter"/>
</dbReference>
<dbReference type="PANTHER" id="PTHR13710">
    <property type="entry name" value="DNA HELICASE RECQ FAMILY MEMBER"/>
    <property type="match status" value="1"/>
</dbReference>
<dbReference type="GO" id="GO:0009378">
    <property type="term" value="F:four-way junction helicase activity"/>
    <property type="evidence" value="ECO:0007669"/>
    <property type="project" value="TreeGrafter"/>
</dbReference>
<feature type="non-terminal residue" evidence="6">
    <location>
        <position position="1"/>
    </location>
</feature>
<feature type="region of interest" description="Disordered" evidence="4">
    <location>
        <begin position="166"/>
        <end position="205"/>
    </location>
</feature>
<sequence>RIPVIAATISFGMGVDKANVRFVAHWTLPKSMAGYYQESGRAGRDGWPSYCRLYYSQREKETVAFLIKTESKRTKKSAEAAKLQAKAAEKSFEALLAFCETAKCRHWSISTYFGDEKPACEQACDVCRHPKKVDLDLLNMQRGLFNTKMRSGVGGAMMVVNDEDDADMYEGGRRGAKRETDDYDQGAGGEAGSSDEGDYQRGQKE</sequence>
<dbReference type="InterPro" id="IPR001650">
    <property type="entry name" value="Helicase_C-like"/>
</dbReference>
<feature type="compositionally biased region" description="Basic and acidic residues" evidence="4">
    <location>
        <begin position="170"/>
        <end position="180"/>
    </location>
</feature>